<feature type="transmembrane region" description="Helical" evidence="9">
    <location>
        <begin position="302"/>
        <end position="329"/>
    </location>
</feature>
<dbReference type="EMBL" id="JABEMA010000257">
    <property type="protein sequence ID" value="NNH24094.1"/>
    <property type="molecule type" value="Genomic_DNA"/>
</dbReference>
<feature type="transmembrane region" description="Helical" evidence="9">
    <location>
        <begin position="434"/>
        <end position="454"/>
    </location>
</feature>
<evidence type="ECO:0000256" key="6">
    <source>
        <dbReference type="ARBA" id="ARBA00022692"/>
    </source>
</evidence>
<evidence type="ECO:0000256" key="2">
    <source>
        <dbReference type="ARBA" id="ARBA00009047"/>
    </source>
</evidence>
<feature type="transmembrane region" description="Helical" evidence="9">
    <location>
        <begin position="56"/>
        <end position="74"/>
    </location>
</feature>
<dbReference type="Pfam" id="PF16296">
    <property type="entry name" value="TM_PBP2_N"/>
    <property type="match status" value="1"/>
</dbReference>
<protein>
    <recommendedName>
        <fullName evidence="10">Maltose/maltodextrin transport system permease protein</fullName>
    </recommendedName>
</protein>
<dbReference type="PANTHER" id="PTHR47314:SF1">
    <property type="entry name" value="MALTOSE_MALTODEXTRIN TRANSPORT SYSTEM PERMEASE PROTEIN MALF"/>
    <property type="match status" value="1"/>
</dbReference>
<keyword evidence="5 10" id="KW-0762">Sugar transport</keyword>
<dbReference type="SUPFAM" id="SSF161098">
    <property type="entry name" value="MetI-like"/>
    <property type="match status" value="1"/>
</dbReference>
<dbReference type="Gene3D" id="1.20.58.370">
    <property type="entry name" value="MalF N-terminal region-like"/>
    <property type="match status" value="1"/>
</dbReference>
<organism evidence="13 14">
    <name type="scientific">Pseudokineococcus marinus</name>
    <dbReference type="NCBI Taxonomy" id="351215"/>
    <lineage>
        <taxon>Bacteria</taxon>
        <taxon>Bacillati</taxon>
        <taxon>Actinomycetota</taxon>
        <taxon>Actinomycetes</taxon>
        <taxon>Kineosporiales</taxon>
        <taxon>Kineosporiaceae</taxon>
        <taxon>Pseudokineococcus</taxon>
    </lineage>
</organism>
<dbReference type="InterPro" id="IPR032550">
    <property type="entry name" value="TM_PBP2_N"/>
</dbReference>
<dbReference type="PROSITE" id="PS50928">
    <property type="entry name" value="ABC_TM1"/>
    <property type="match status" value="1"/>
</dbReference>
<evidence type="ECO:0000256" key="7">
    <source>
        <dbReference type="ARBA" id="ARBA00022989"/>
    </source>
</evidence>
<evidence type="ECO:0000256" key="5">
    <source>
        <dbReference type="ARBA" id="ARBA00022597"/>
    </source>
</evidence>
<comment type="function">
    <text evidence="10">Part of the ABC transporter complex MalEFGK involved in maltose/maltodextrin import. Probably responsible for the translocation of the substrate across the membrane.</text>
</comment>
<dbReference type="Pfam" id="PF00528">
    <property type="entry name" value="BPD_transp_1"/>
    <property type="match status" value="1"/>
</dbReference>
<feature type="transmembrane region" description="Helical" evidence="9">
    <location>
        <begin position="341"/>
        <end position="361"/>
    </location>
</feature>
<dbReference type="GO" id="GO:0042956">
    <property type="term" value="P:maltodextrin transmembrane transport"/>
    <property type="evidence" value="ECO:0007669"/>
    <property type="project" value="TreeGrafter"/>
</dbReference>
<evidence type="ECO:0000256" key="11">
    <source>
        <dbReference type="SAM" id="MobiDB-lite"/>
    </source>
</evidence>
<gene>
    <name evidence="13" type="ORF">HLB09_13535</name>
</gene>
<dbReference type="InterPro" id="IPR000515">
    <property type="entry name" value="MetI-like"/>
</dbReference>
<evidence type="ECO:0000256" key="8">
    <source>
        <dbReference type="ARBA" id="ARBA00023136"/>
    </source>
</evidence>
<dbReference type="InterPro" id="IPR035906">
    <property type="entry name" value="MetI-like_sf"/>
</dbReference>
<dbReference type="PANTHER" id="PTHR47314">
    <property type="entry name" value="MALTOSE/MALTODEXTRIN TRANSPORT SYSTEM PERMEASE PROTEIN MALF"/>
    <property type="match status" value="1"/>
</dbReference>
<dbReference type="AlphaFoldDB" id="A0A849BUM5"/>
<evidence type="ECO:0000256" key="3">
    <source>
        <dbReference type="ARBA" id="ARBA00022448"/>
    </source>
</evidence>
<proteinExistence type="inferred from homology"/>
<dbReference type="Proteomes" id="UP000555552">
    <property type="component" value="Unassembled WGS sequence"/>
</dbReference>
<feature type="transmembrane region" description="Helical" evidence="9">
    <location>
        <begin position="500"/>
        <end position="520"/>
    </location>
</feature>
<feature type="transmembrane region" description="Helical" evidence="9">
    <location>
        <begin position="81"/>
        <end position="100"/>
    </location>
</feature>
<evidence type="ECO:0000256" key="10">
    <source>
        <dbReference type="RuleBase" id="RU367050"/>
    </source>
</evidence>
<dbReference type="GO" id="GO:0015423">
    <property type="term" value="F:ABC-type maltose transporter activity"/>
    <property type="evidence" value="ECO:0007669"/>
    <property type="project" value="TreeGrafter"/>
</dbReference>
<dbReference type="RefSeq" id="WP_171203866.1">
    <property type="nucleotide sequence ID" value="NZ_BAAANP010000003.1"/>
</dbReference>
<keyword evidence="14" id="KW-1185">Reference proteome</keyword>
<reference evidence="13 14" key="1">
    <citation type="submission" date="2020-05" db="EMBL/GenBank/DDBJ databases">
        <title>MicrobeNet Type strains.</title>
        <authorList>
            <person name="Nicholson A.C."/>
        </authorList>
    </citation>
    <scope>NUCLEOTIDE SEQUENCE [LARGE SCALE GENOMIC DNA]</scope>
    <source>
        <strain evidence="13 14">JCM 14547</strain>
    </source>
</reference>
<evidence type="ECO:0000256" key="9">
    <source>
        <dbReference type="RuleBase" id="RU363032"/>
    </source>
</evidence>
<dbReference type="SUPFAM" id="SSF160964">
    <property type="entry name" value="MalF N-terminal region-like"/>
    <property type="match status" value="1"/>
</dbReference>
<sequence>MVSQQLRPAPQESPASYAAPRGSRSVPVLLLKVLVLAVVISTVVSLTPALVAAERWGFLVFFWVLVLLVVAVYATRRAIPLKYLLPGAVLLFSFVVYPVISTFQVSLTNLGDGTRATREEATAQILGASVVQAPDAPRYNLSVATTGSPSAGPYAFLLVDPATGEASVGTDEGLEPLPDATVTDGFVTAADGYELLTPVQVNDASAQLADLTVPVDGGAVRQLGIRQAFLGSTPLVHDEDAETITNTDTGVVYAPTLQGDREYYVSADGQRLSDQSWAADVGLANYVRAFTDARILSDFLGIFGWTLVFATLSVATTFALGTVLAIVLNDRRVRGQKVYRSILLLPYAIPSFISLLLWSGFWNTDFGLINDLTGLSVNWFGGETTAKVAVILTNLWLGFPYMFLVVTGALQAIPEDLKEAAGLDGAGGFTGFRTITFPLLLIPTAPLLVASFAFNFNNFNTIFLLTGGGPFTPDNPTAGGTDLLISYTIRLAFGASGAQFGFASAIAVLLFVLTGVVAALQFRLTRRLEDVI</sequence>
<evidence type="ECO:0000259" key="12">
    <source>
        <dbReference type="PROSITE" id="PS50928"/>
    </source>
</evidence>
<dbReference type="CDD" id="cd06261">
    <property type="entry name" value="TM_PBP2"/>
    <property type="match status" value="1"/>
</dbReference>
<name>A0A849BUM5_9ACTN</name>
<keyword evidence="8 9" id="KW-0472">Membrane</keyword>
<comment type="similarity">
    <text evidence="2 10">Belongs to the binding-protein-dependent transport system permease family. MalFG subfamily.</text>
</comment>
<evidence type="ECO:0000256" key="4">
    <source>
        <dbReference type="ARBA" id="ARBA00022475"/>
    </source>
</evidence>
<keyword evidence="7 9" id="KW-1133">Transmembrane helix</keyword>
<accession>A0A849BUM5</accession>
<dbReference type="GO" id="GO:1990060">
    <property type="term" value="C:maltose transport complex"/>
    <property type="evidence" value="ECO:0007669"/>
    <property type="project" value="TreeGrafter"/>
</dbReference>
<comment type="subcellular location">
    <subcellularLocation>
        <location evidence="1 9">Cell membrane</location>
        <topology evidence="1 9">Multi-pass membrane protein</topology>
    </subcellularLocation>
</comment>
<dbReference type="InterPro" id="IPR035277">
    <property type="entry name" value="MalF_N"/>
</dbReference>
<evidence type="ECO:0000313" key="13">
    <source>
        <dbReference type="EMBL" id="NNH24094.1"/>
    </source>
</evidence>
<feature type="transmembrane region" description="Helical" evidence="9">
    <location>
        <begin position="388"/>
        <end position="413"/>
    </location>
</feature>
<feature type="domain" description="ABC transmembrane type-1" evidence="12">
    <location>
        <begin position="303"/>
        <end position="521"/>
    </location>
</feature>
<keyword evidence="4 10" id="KW-1003">Cell membrane</keyword>
<evidence type="ECO:0000313" key="14">
    <source>
        <dbReference type="Proteomes" id="UP000555552"/>
    </source>
</evidence>
<feature type="region of interest" description="Disordered" evidence="11">
    <location>
        <begin position="1"/>
        <end position="20"/>
    </location>
</feature>
<evidence type="ECO:0000256" key="1">
    <source>
        <dbReference type="ARBA" id="ARBA00004651"/>
    </source>
</evidence>
<keyword evidence="6 9" id="KW-0812">Transmembrane</keyword>
<comment type="caution">
    <text evidence="13">The sequence shown here is derived from an EMBL/GenBank/DDBJ whole genome shotgun (WGS) entry which is preliminary data.</text>
</comment>
<dbReference type="Gene3D" id="1.10.3720.10">
    <property type="entry name" value="MetI-like"/>
    <property type="match status" value="1"/>
</dbReference>
<keyword evidence="3 9" id="KW-0813">Transport</keyword>
<feature type="transmembrane region" description="Helical" evidence="9">
    <location>
        <begin position="29"/>
        <end position="50"/>
    </location>
</feature>